<protein>
    <submittedName>
        <fullName evidence="1">Cell division FtsK/SpoIIIE domain protein</fullName>
    </submittedName>
</protein>
<keyword evidence="1" id="KW-0132">Cell division</keyword>
<evidence type="ECO:0000313" key="1">
    <source>
        <dbReference type="EMBL" id="EUA09645.1"/>
    </source>
</evidence>
<dbReference type="EMBL" id="JAOB01000089">
    <property type="protein sequence ID" value="EUA09645.1"/>
    <property type="molecule type" value="Genomic_DNA"/>
</dbReference>
<accession>X7YTC7</accession>
<dbReference type="PATRIC" id="fig|1299334.3.peg.9165"/>
<name>X7YTC7_MYCXE</name>
<keyword evidence="1" id="KW-0131">Cell cycle</keyword>
<organism evidence="1">
    <name type="scientific">Mycobacterium xenopi 4042</name>
    <dbReference type="NCBI Taxonomy" id="1299334"/>
    <lineage>
        <taxon>Bacteria</taxon>
        <taxon>Bacillati</taxon>
        <taxon>Actinomycetota</taxon>
        <taxon>Actinomycetes</taxon>
        <taxon>Mycobacteriales</taxon>
        <taxon>Mycobacteriaceae</taxon>
        <taxon>Mycobacterium</taxon>
    </lineage>
</organism>
<sequence length="71" mass="7437">MANRVLPQGASLMKLNNDAGAATLVMDGVKEHGPFIAGVRVTPRPPGRGVLSFAGELQTIQTPVVPELENT</sequence>
<comment type="caution">
    <text evidence="1">The sequence shown here is derived from an EMBL/GenBank/DDBJ whole genome shotgun (WGS) entry which is preliminary data.</text>
</comment>
<dbReference type="AlphaFoldDB" id="X7YTC7"/>
<dbReference type="GO" id="GO:0051301">
    <property type="term" value="P:cell division"/>
    <property type="evidence" value="ECO:0007669"/>
    <property type="project" value="UniProtKB-KW"/>
</dbReference>
<proteinExistence type="predicted"/>
<reference evidence="1" key="1">
    <citation type="submission" date="2014-01" db="EMBL/GenBank/DDBJ databases">
        <authorList>
            <person name="Brown-Elliot B."/>
            <person name="Wallace R."/>
            <person name="Lenaerts A."/>
            <person name="Ordway D."/>
            <person name="DeGroote M.A."/>
            <person name="Parker T."/>
            <person name="Sizemore C."/>
            <person name="Tallon L.J."/>
            <person name="Sadzewicz L.K."/>
            <person name="Sengamalay N."/>
            <person name="Fraser C.M."/>
            <person name="Hine E."/>
            <person name="Shefchek K.A."/>
            <person name="Das S.P."/>
            <person name="Tettelin H."/>
        </authorList>
    </citation>
    <scope>NUCLEOTIDE SEQUENCE [LARGE SCALE GENOMIC DNA]</scope>
    <source>
        <strain evidence="1">4042</strain>
    </source>
</reference>
<gene>
    <name evidence="1" type="ORF">I553_3729</name>
</gene>